<reference evidence="2 3" key="1">
    <citation type="journal article" date="2013" name="Curr. Biol.">
        <title>The Genome of the Foraminiferan Reticulomyxa filosa.</title>
        <authorList>
            <person name="Glockner G."/>
            <person name="Hulsmann N."/>
            <person name="Schleicher M."/>
            <person name="Noegel A.A."/>
            <person name="Eichinger L."/>
            <person name="Gallinger C."/>
            <person name="Pawlowski J."/>
            <person name="Sierra R."/>
            <person name="Euteneuer U."/>
            <person name="Pillet L."/>
            <person name="Moustafa A."/>
            <person name="Platzer M."/>
            <person name="Groth M."/>
            <person name="Szafranski K."/>
            <person name="Schliwa M."/>
        </authorList>
    </citation>
    <scope>NUCLEOTIDE SEQUENCE [LARGE SCALE GENOMIC DNA]</scope>
</reference>
<feature type="compositionally biased region" description="Polar residues" evidence="1">
    <location>
        <begin position="254"/>
        <end position="265"/>
    </location>
</feature>
<accession>X6M9I8</accession>
<comment type="caution">
    <text evidence="2">The sequence shown here is derived from an EMBL/GenBank/DDBJ whole genome shotgun (WGS) entry which is preliminary data.</text>
</comment>
<evidence type="ECO:0000313" key="3">
    <source>
        <dbReference type="Proteomes" id="UP000023152"/>
    </source>
</evidence>
<evidence type="ECO:0000256" key="1">
    <source>
        <dbReference type="SAM" id="MobiDB-lite"/>
    </source>
</evidence>
<sequence length="422" mass="49639">MTDEEMQLWMEEQLAVSEEKAADANKELLRELKTICHEFKGEDTNMFKMRKKEKIDEKHSLHNWAKDSDAPLPYFKQKDQAVEKAEDDNKEGVNAHSSNGKKNLLFVYGEKTDDMDLAKNTLIFVKTKTEEELEDESENSWNLVKLNECNELNIGDKIRYCYFALHNNTAWFEYRPELKREANAVVVAINKTNQKGKSRRRWDGVYQRWEKERYVIVVKQIGEAKCITETKEEEEKEEEEEEEKEKEKGPLSLPKSNVKATTNSELKQEDIDQDQVLFRIESANPSKLFKVVVSPDSEMLASILMSVNSTLNWLVAFEIASFLAEHFQRSVYFNCDVFNRLLEQQFERLGLEQQQHGVTWANLNFDNADTCFRQKIKSFPFRTHLAFPKQEKAHKLYSGLPYLPLIKRKDRVRELLLLFFFF</sequence>
<name>X6M9I8_RETFI</name>
<feature type="compositionally biased region" description="Acidic residues" evidence="1">
    <location>
        <begin position="231"/>
        <end position="244"/>
    </location>
</feature>
<evidence type="ECO:0000313" key="2">
    <source>
        <dbReference type="EMBL" id="ETO09680.1"/>
    </source>
</evidence>
<dbReference type="EMBL" id="ASPP01023953">
    <property type="protein sequence ID" value="ETO09680.1"/>
    <property type="molecule type" value="Genomic_DNA"/>
</dbReference>
<feature type="region of interest" description="Disordered" evidence="1">
    <location>
        <begin position="229"/>
        <end position="265"/>
    </location>
</feature>
<organism evidence="2 3">
    <name type="scientific">Reticulomyxa filosa</name>
    <dbReference type="NCBI Taxonomy" id="46433"/>
    <lineage>
        <taxon>Eukaryota</taxon>
        <taxon>Sar</taxon>
        <taxon>Rhizaria</taxon>
        <taxon>Retaria</taxon>
        <taxon>Foraminifera</taxon>
        <taxon>Monothalamids</taxon>
        <taxon>Reticulomyxidae</taxon>
        <taxon>Reticulomyxa</taxon>
    </lineage>
</organism>
<protein>
    <submittedName>
        <fullName evidence="2">Myosin heavy chain</fullName>
    </submittedName>
</protein>
<keyword evidence="3" id="KW-1185">Reference proteome</keyword>
<proteinExistence type="predicted"/>
<dbReference type="Proteomes" id="UP000023152">
    <property type="component" value="Unassembled WGS sequence"/>
</dbReference>
<dbReference type="AlphaFoldDB" id="X6M9I8"/>
<gene>
    <name evidence="2" type="ORF">RFI_27701</name>
</gene>